<protein>
    <submittedName>
        <fullName evidence="2">Uncharacterized protein</fullName>
    </submittedName>
</protein>
<reference evidence="2" key="1">
    <citation type="journal article" date="2014" name="Front. Microbiol.">
        <title>High frequency of phylogenetically diverse reductive dehalogenase-homologous genes in deep subseafloor sedimentary metagenomes.</title>
        <authorList>
            <person name="Kawai M."/>
            <person name="Futagami T."/>
            <person name="Toyoda A."/>
            <person name="Takaki Y."/>
            <person name="Nishi S."/>
            <person name="Hori S."/>
            <person name="Arai W."/>
            <person name="Tsubouchi T."/>
            <person name="Morono Y."/>
            <person name="Uchiyama I."/>
            <person name="Ito T."/>
            <person name="Fujiyama A."/>
            <person name="Inagaki F."/>
            <person name="Takami H."/>
        </authorList>
    </citation>
    <scope>NUCLEOTIDE SEQUENCE</scope>
    <source>
        <strain evidence="2">Expedition CK06-06</strain>
    </source>
</reference>
<organism evidence="2">
    <name type="scientific">marine sediment metagenome</name>
    <dbReference type="NCBI Taxonomy" id="412755"/>
    <lineage>
        <taxon>unclassified sequences</taxon>
        <taxon>metagenomes</taxon>
        <taxon>ecological metagenomes</taxon>
    </lineage>
</organism>
<dbReference type="EMBL" id="BARU01039836">
    <property type="protein sequence ID" value="GAH85478.1"/>
    <property type="molecule type" value="Genomic_DNA"/>
</dbReference>
<accession>X1KU38</accession>
<feature type="non-terminal residue" evidence="2">
    <location>
        <position position="237"/>
    </location>
</feature>
<feature type="non-terminal residue" evidence="2">
    <location>
        <position position="1"/>
    </location>
</feature>
<feature type="compositionally biased region" description="Polar residues" evidence="1">
    <location>
        <begin position="1"/>
        <end position="14"/>
    </location>
</feature>
<feature type="region of interest" description="Disordered" evidence="1">
    <location>
        <begin position="1"/>
        <end position="21"/>
    </location>
</feature>
<proteinExistence type="predicted"/>
<evidence type="ECO:0000313" key="2">
    <source>
        <dbReference type="EMBL" id="GAH85478.1"/>
    </source>
</evidence>
<evidence type="ECO:0000256" key="1">
    <source>
        <dbReference type="SAM" id="MobiDB-lite"/>
    </source>
</evidence>
<gene>
    <name evidence="2" type="ORF">S03H2_61690</name>
</gene>
<comment type="caution">
    <text evidence="2">The sequence shown here is derived from an EMBL/GenBank/DDBJ whole genome shotgun (WGS) entry which is preliminary data.</text>
</comment>
<name>X1KU38_9ZZZZ</name>
<dbReference type="AlphaFoldDB" id="X1KU38"/>
<sequence>AYDPSQEGSSTESETAPPPDLPTFIIAPLQDQLRNNQTYFFWDQGDYSYQDVQVGGAVQLDESRNIMLAGQTRSHPGQFNLAGPSLTKYEGSVLQNYLLDYRRRIRSSMDFNYTLLHQREQVGLPVIEGGNLTADRRRNRTWVHGFRLEKLFTSITIQLYGSSMVSDLRTTTDGMDQAHLYRRSLSLWGGGGIIYRLTPSWHITAKWDTGQRHIADSTLGYQPDSLSHSRLGTKWTR</sequence>